<protein>
    <recommendedName>
        <fullName evidence="1">non-specific serine/threonine protein kinase</fullName>
        <ecNumber evidence="1">2.7.11.1</ecNumber>
    </recommendedName>
</protein>
<evidence type="ECO:0000313" key="5">
    <source>
        <dbReference type="EMBL" id="KAF2654342.1"/>
    </source>
</evidence>
<dbReference type="InterPro" id="IPR011009">
    <property type="entry name" value="Kinase-like_dom_sf"/>
</dbReference>
<evidence type="ECO:0000256" key="4">
    <source>
        <dbReference type="SAM" id="MobiDB-lite"/>
    </source>
</evidence>
<evidence type="ECO:0000256" key="1">
    <source>
        <dbReference type="ARBA" id="ARBA00012513"/>
    </source>
</evidence>
<comment type="catalytic activity">
    <reaction evidence="2">
        <text>L-threonyl-[protein] + ATP = O-phospho-L-threonyl-[protein] + ADP + H(+)</text>
        <dbReference type="Rhea" id="RHEA:46608"/>
        <dbReference type="Rhea" id="RHEA-COMP:11060"/>
        <dbReference type="Rhea" id="RHEA-COMP:11605"/>
        <dbReference type="ChEBI" id="CHEBI:15378"/>
        <dbReference type="ChEBI" id="CHEBI:30013"/>
        <dbReference type="ChEBI" id="CHEBI:30616"/>
        <dbReference type="ChEBI" id="CHEBI:61977"/>
        <dbReference type="ChEBI" id="CHEBI:456216"/>
        <dbReference type="EC" id="2.7.11.1"/>
    </reaction>
</comment>
<evidence type="ECO:0000256" key="2">
    <source>
        <dbReference type="ARBA" id="ARBA00047899"/>
    </source>
</evidence>
<dbReference type="GO" id="GO:0004674">
    <property type="term" value="F:protein serine/threonine kinase activity"/>
    <property type="evidence" value="ECO:0007669"/>
    <property type="project" value="UniProtKB-EC"/>
</dbReference>
<organism evidence="5 6">
    <name type="scientific">Lophiostoma macrostomum CBS 122681</name>
    <dbReference type="NCBI Taxonomy" id="1314788"/>
    <lineage>
        <taxon>Eukaryota</taxon>
        <taxon>Fungi</taxon>
        <taxon>Dikarya</taxon>
        <taxon>Ascomycota</taxon>
        <taxon>Pezizomycotina</taxon>
        <taxon>Dothideomycetes</taxon>
        <taxon>Pleosporomycetidae</taxon>
        <taxon>Pleosporales</taxon>
        <taxon>Lophiostomataceae</taxon>
        <taxon>Lophiostoma</taxon>
    </lineage>
</organism>
<feature type="region of interest" description="Disordered" evidence="4">
    <location>
        <begin position="1"/>
        <end position="39"/>
    </location>
</feature>
<keyword evidence="6" id="KW-1185">Reference proteome</keyword>
<dbReference type="PROSITE" id="PS00109">
    <property type="entry name" value="PROTEIN_KINASE_TYR"/>
    <property type="match status" value="1"/>
</dbReference>
<dbReference type="EC" id="2.7.11.1" evidence="1"/>
<dbReference type="EMBL" id="MU004366">
    <property type="protein sequence ID" value="KAF2654342.1"/>
    <property type="molecule type" value="Genomic_DNA"/>
</dbReference>
<gene>
    <name evidence="5" type="ORF">K491DRAFT_759071</name>
</gene>
<dbReference type="Proteomes" id="UP000799324">
    <property type="component" value="Unassembled WGS sequence"/>
</dbReference>
<proteinExistence type="predicted"/>
<sequence>MSIFPSSPTSSATASSSPTESPPTSISSNTHKPKNPYAVGRELKLKKHVPPKPFGLNYSSDGGADTEEVEGYSQLDWCLSHPPKLGLTNDDDIKHVHIVQALRCGEASGAQILLVRDASFKGQFVAKIYDPLYYSFEQGDSWISYRVSDVVARADADYAAEAAAYNELESTPFSGTLVPRFYGTWIFDTHTKVNGIEHVRQVRMILMEHVEGVRMEDVDATKLTEDEKNNMMIKLVEGESELSFHGIEHNDIAPRNVIIGPPVCLSGMRSEASRNPPSARDSVDRMKLFGSSNRVCLIDFNLSTVDRLKSSYDPLQPHQRLSPVMRWWSKINEFRRSGWVPPDEKKEWLWSHWEHSDGKYVDAERNPNNPYVHPMPVGRRASFEAKKAAKASQKTITKQDP</sequence>
<comment type="catalytic activity">
    <reaction evidence="3">
        <text>L-seryl-[protein] + ATP = O-phospho-L-seryl-[protein] + ADP + H(+)</text>
        <dbReference type="Rhea" id="RHEA:17989"/>
        <dbReference type="Rhea" id="RHEA-COMP:9863"/>
        <dbReference type="Rhea" id="RHEA-COMP:11604"/>
        <dbReference type="ChEBI" id="CHEBI:15378"/>
        <dbReference type="ChEBI" id="CHEBI:29999"/>
        <dbReference type="ChEBI" id="CHEBI:30616"/>
        <dbReference type="ChEBI" id="CHEBI:83421"/>
        <dbReference type="ChEBI" id="CHEBI:456216"/>
        <dbReference type="EC" id="2.7.11.1"/>
    </reaction>
</comment>
<reference evidence="5" key="1">
    <citation type="journal article" date="2020" name="Stud. Mycol.">
        <title>101 Dothideomycetes genomes: a test case for predicting lifestyles and emergence of pathogens.</title>
        <authorList>
            <person name="Haridas S."/>
            <person name="Albert R."/>
            <person name="Binder M."/>
            <person name="Bloem J."/>
            <person name="Labutti K."/>
            <person name="Salamov A."/>
            <person name="Andreopoulos B."/>
            <person name="Baker S."/>
            <person name="Barry K."/>
            <person name="Bills G."/>
            <person name="Bluhm B."/>
            <person name="Cannon C."/>
            <person name="Castanera R."/>
            <person name="Culley D."/>
            <person name="Daum C."/>
            <person name="Ezra D."/>
            <person name="Gonzalez J."/>
            <person name="Henrissat B."/>
            <person name="Kuo A."/>
            <person name="Liang C."/>
            <person name="Lipzen A."/>
            <person name="Lutzoni F."/>
            <person name="Magnuson J."/>
            <person name="Mondo S."/>
            <person name="Nolan M."/>
            <person name="Ohm R."/>
            <person name="Pangilinan J."/>
            <person name="Park H.-J."/>
            <person name="Ramirez L."/>
            <person name="Alfaro M."/>
            <person name="Sun H."/>
            <person name="Tritt A."/>
            <person name="Yoshinaga Y."/>
            <person name="Zwiers L.-H."/>
            <person name="Turgeon B."/>
            <person name="Goodwin S."/>
            <person name="Spatafora J."/>
            <person name="Crous P."/>
            <person name="Grigoriev I."/>
        </authorList>
    </citation>
    <scope>NUCLEOTIDE SEQUENCE</scope>
    <source>
        <strain evidence="5">CBS 122681</strain>
    </source>
</reference>
<feature type="compositionally biased region" description="Polar residues" evidence="4">
    <location>
        <begin position="392"/>
        <end position="401"/>
    </location>
</feature>
<dbReference type="Gene3D" id="1.10.510.10">
    <property type="entry name" value="Transferase(Phosphotransferase) domain 1"/>
    <property type="match status" value="1"/>
</dbReference>
<dbReference type="OrthoDB" id="4267316at2759"/>
<name>A0A6A6T3V4_9PLEO</name>
<feature type="region of interest" description="Disordered" evidence="4">
    <location>
        <begin position="364"/>
        <end position="401"/>
    </location>
</feature>
<evidence type="ECO:0000313" key="6">
    <source>
        <dbReference type="Proteomes" id="UP000799324"/>
    </source>
</evidence>
<dbReference type="AlphaFoldDB" id="A0A6A6T3V4"/>
<dbReference type="SUPFAM" id="SSF56112">
    <property type="entry name" value="Protein kinase-like (PK-like)"/>
    <property type="match status" value="1"/>
</dbReference>
<dbReference type="InterPro" id="IPR008266">
    <property type="entry name" value="Tyr_kinase_AS"/>
</dbReference>
<feature type="compositionally biased region" description="Low complexity" evidence="4">
    <location>
        <begin position="1"/>
        <end position="30"/>
    </location>
</feature>
<accession>A0A6A6T3V4</accession>
<evidence type="ECO:0000256" key="3">
    <source>
        <dbReference type="ARBA" id="ARBA00048679"/>
    </source>
</evidence>